<accession>A0A8X6TIW3</accession>
<keyword evidence="7" id="KW-0092">Biotin</keyword>
<keyword evidence="6" id="KW-0325">Glycoprotein</keyword>
<evidence type="ECO:0000313" key="10">
    <source>
        <dbReference type="Proteomes" id="UP000887013"/>
    </source>
</evidence>
<sequence length="276" mass="30318">MRVLNVLLFCIGITVSYGSPCSDLSGTWRNELGSNMTIKLVANSSLIIGRYSTAVESSQGAASISSNITGIIRNVENSAEGGSLVAFNVLWNNGRSLTSWVGECISCNGVEKIHTTWVLRSLKENRKKWMSTLINEDTFWRVDRTSQPSPVSEDTTTVTNSNIVGEWQSVTGDSLSITNVFPQKVMKGLHKSPTATNGSPVFGQFDGNQTYTALAFVNVEGDRITGWSGHIYNPQDNKQVMETSWLSYTFSNRCNNPRANVKYGMYNYTKCSAGTC</sequence>
<name>A0A8X6TIW3_NEPPI</name>
<dbReference type="InterPro" id="IPR005469">
    <property type="entry name" value="Avidin"/>
</dbReference>
<dbReference type="OrthoDB" id="2821340at2759"/>
<keyword evidence="3" id="KW-0964">Secreted</keyword>
<evidence type="ECO:0000256" key="8">
    <source>
        <dbReference type="SAM" id="SignalP"/>
    </source>
</evidence>
<protein>
    <submittedName>
        <fullName evidence="9">Uncharacterized protein</fullName>
    </submittedName>
</protein>
<dbReference type="PROSITE" id="PS51326">
    <property type="entry name" value="AVIDIN_2"/>
    <property type="match status" value="1"/>
</dbReference>
<comment type="similarity">
    <text evidence="2">Belongs to the avidin/streptavidin family.</text>
</comment>
<dbReference type="InterPro" id="IPR036896">
    <property type="entry name" value="Avidin-like_sf"/>
</dbReference>
<feature type="chain" id="PRO_5036476245" evidence="8">
    <location>
        <begin position="19"/>
        <end position="276"/>
    </location>
</feature>
<evidence type="ECO:0000256" key="7">
    <source>
        <dbReference type="ARBA" id="ARBA00023267"/>
    </source>
</evidence>
<dbReference type="EMBL" id="BMAW01106068">
    <property type="protein sequence ID" value="GFT22373.1"/>
    <property type="molecule type" value="Genomic_DNA"/>
</dbReference>
<reference evidence="9" key="1">
    <citation type="submission" date="2020-08" db="EMBL/GenBank/DDBJ databases">
        <title>Multicomponent nature underlies the extraordinary mechanical properties of spider dragline silk.</title>
        <authorList>
            <person name="Kono N."/>
            <person name="Nakamura H."/>
            <person name="Mori M."/>
            <person name="Yoshida Y."/>
            <person name="Ohtoshi R."/>
            <person name="Malay A.D."/>
            <person name="Moran D.A.P."/>
            <person name="Tomita M."/>
            <person name="Numata K."/>
            <person name="Arakawa K."/>
        </authorList>
    </citation>
    <scope>NUCLEOTIDE SEQUENCE</scope>
</reference>
<dbReference type="GO" id="GO:0009374">
    <property type="term" value="F:biotin binding"/>
    <property type="evidence" value="ECO:0007669"/>
    <property type="project" value="InterPro"/>
</dbReference>
<dbReference type="AlphaFoldDB" id="A0A8X6TIW3"/>
<dbReference type="InterPro" id="IPR005468">
    <property type="entry name" value="Avidin/str"/>
</dbReference>
<keyword evidence="4 8" id="KW-0732">Signal</keyword>
<dbReference type="Proteomes" id="UP000887013">
    <property type="component" value="Unassembled WGS sequence"/>
</dbReference>
<organism evidence="9 10">
    <name type="scientific">Nephila pilipes</name>
    <name type="common">Giant wood spider</name>
    <name type="synonym">Nephila maculata</name>
    <dbReference type="NCBI Taxonomy" id="299642"/>
    <lineage>
        <taxon>Eukaryota</taxon>
        <taxon>Metazoa</taxon>
        <taxon>Ecdysozoa</taxon>
        <taxon>Arthropoda</taxon>
        <taxon>Chelicerata</taxon>
        <taxon>Arachnida</taxon>
        <taxon>Araneae</taxon>
        <taxon>Araneomorphae</taxon>
        <taxon>Entelegynae</taxon>
        <taxon>Araneoidea</taxon>
        <taxon>Nephilidae</taxon>
        <taxon>Nephila</taxon>
    </lineage>
</organism>
<dbReference type="SUPFAM" id="SSF50876">
    <property type="entry name" value="Avidin/streptavidin"/>
    <property type="match status" value="2"/>
</dbReference>
<evidence type="ECO:0000256" key="4">
    <source>
        <dbReference type="ARBA" id="ARBA00022729"/>
    </source>
</evidence>
<dbReference type="Pfam" id="PF01382">
    <property type="entry name" value="Avidin"/>
    <property type="match status" value="2"/>
</dbReference>
<dbReference type="PANTHER" id="PTHR34399">
    <property type="entry name" value="AVIDIN-RELATED"/>
    <property type="match status" value="1"/>
</dbReference>
<gene>
    <name evidence="9" type="primary">AVEN_31406_1</name>
    <name evidence="9" type="ORF">NPIL_79171</name>
</gene>
<dbReference type="PRINTS" id="PR00709">
    <property type="entry name" value="AVIDIN"/>
</dbReference>
<dbReference type="PANTHER" id="PTHR34399:SF3">
    <property type="entry name" value="AVID PROTEIN-RELATED"/>
    <property type="match status" value="1"/>
</dbReference>
<evidence type="ECO:0000256" key="2">
    <source>
        <dbReference type="ARBA" id="ARBA00006297"/>
    </source>
</evidence>
<comment type="subcellular location">
    <subcellularLocation>
        <location evidence="1">Secreted</location>
    </subcellularLocation>
</comment>
<evidence type="ECO:0000313" key="9">
    <source>
        <dbReference type="EMBL" id="GFT22373.1"/>
    </source>
</evidence>
<comment type="caution">
    <text evidence="9">The sequence shown here is derived from an EMBL/GenBank/DDBJ whole genome shotgun (WGS) entry which is preliminary data.</text>
</comment>
<dbReference type="InterPro" id="IPR051764">
    <property type="entry name" value="Avidin/Streptavidin-rel"/>
</dbReference>
<dbReference type="Gene3D" id="2.40.128.30">
    <property type="entry name" value="Avidin-like"/>
    <property type="match status" value="2"/>
</dbReference>
<dbReference type="GO" id="GO:0005576">
    <property type="term" value="C:extracellular region"/>
    <property type="evidence" value="ECO:0007669"/>
    <property type="project" value="UniProtKB-SubCell"/>
</dbReference>
<feature type="signal peptide" evidence="8">
    <location>
        <begin position="1"/>
        <end position="18"/>
    </location>
</feature>
<evidence type="ECO:0000256" key="6">
    <source>
        <dbReference type="ARBA" id="ARBA00023180"/>
    </source>
</evidence>
<keyword evidence="10" id="KW-1185">Reference proteome</keyword>
<proteinExistence type="inferred from homology"/>
<evidence type="ECO:0000256" key="1">
    <source>
        <dbReference type="ARBA" id="ARBA00004613"/>
    </source>
</evidence>
<evidence type="ECO:0000256" key="3">
    <source>
        <dbReference type="ARBA" id="ARBA00022525"/>
    </source>
</evidence>
<evidence type="ECO:0000256" key="5">
    <source>
        <dbReference type="ARBA" id="ARBA00023157"/>
    </source>
</evidence>
<keyword evidence="5" id="KW-1015">Disulfide bond</keyword>